<evidence type="ECO:0000313" key="12">
    <source>
        <dbReference type="EMBL" id="MDJ1484795.1"/>
    </source>
</evidence>
<evidence type="ECO:0000313" key="13">
    <source>
        <dbReference type="Proteomes" id="UP001241110"/>
    </source>
</evidence>
<evidence type="ECO:0000256" key="6">
    <source>
        <dbReference type="ARBA" id="ARBA00023277"/>
    </source>
</evidence>
<feature type="site" description="Important for catalytic activity, responsible for pKa modulation of the active site Glu and correct orientation of both the proton donor and substrate" evidence="9">
    <location>
        <position position="150"/>
    </location>
</feature>
<evidence type="ECO:0000256" key="3">
    <source>
        <dbReference type="ARBA" id="ARBA00022729"/>
    </source>
</evidence>
<evidence type="ECO:0000256" key="5">
    <source>
        <dbReference type="ARBA" id="ARBA00023157"/>
    </source>
</evidence>
<dbReference type="Gene3D" id="2.60.40.10">
    <property type="entry name" value="Immunoglobulins"/>
    <property type="match status" value="1"/>
</dbReference>
<dbReference type="Pfam" id="PF04616">
    <property type="entry name" value="Glyco_hydro_43"/>
    <property type="match status" value="1"/>
</dbReference>
<dbReference type="SUPFAM" id="SSF75005">
    <property type="entry name" value="Arabinanase/levansucrase/invertase"/>
    <property type="match status" value="1"/>
</dbReference>
<sequence length="1157" mass="130002">MRYFIVCIVVLCVLLEVQAQQIGNHQAPGVGNPLIPGYFADPTVKKFGDTYYIYATTDGNGGGFGPSQVWMSKDFVNWTMQPMNWPTTPHFWAPDVTQGNDGKYYMYYCQPTVEIYGASGKTPVGPWTPLFTDERAIVKNYDVPNVITLDGQTFRDDDGKFYMFWGTWGIYPNSGCGIGLLNDDMKTFSKMIKLPNTIAKDFFEAPFMFKRNGIYYLLYSSGRCEDHTYRIQYVFSKTGPMGPFEYGKTNPILVTNTDGTVHGPGHQSVIEHKENYYLVYHRHNNPHSNGGYHRQVCADKLVFDAEGNIEKIVPTHTGIGPLGKLEETAPNLAFTKSVTASSYYDIDFKPEFAVDDNNGTLWKPRDNTSEAWLQIDLGSIQPVNRIHTQFEYATWYYQYLWEYSTDGKQWTMYTDQRKNTKIGSPMVDAGSVKARYLRLTITDTQYPGLNKAVWNIKVYSTDRQVLAPGQQPVAAAHQPVFRKGLLVDLSADSLPLGKPVNEWYNKGNMEGSIKVASTRIPRVDLIAGRKALIFSGKEYFQSSVNALPSLAGNSPWTVAMWIYNPEIGEEEPVVCWTPRGGRDLSNVSIGYGRNRNWGAVAHWGWPDLPYKTLPEAARWHHIAITFDGTMERIYVGGKLDQEDRRMLFVQSDQPLVIGTNGDKTAFFSGALSSLKVYDKPLSKDEVIALSQQKNESPVLASLMPTKLVYGSTSKIINEGYGASEFIVNKGSVVVKDLNKKIAIVIPPGTSLDLKGQAISRLQKGYSTIMVVMSGKDWIQQIEVQQNQTIKTYINGVLTKTQSISSSENSLSGISLSNLILTSYQIYDYPFVEGEIKTFFTEWKNSSVKLAKPFFQLKPRAISPQIVQMSASNTAPGLQYWFEEIGTKKASGWLDDPVYMAYGLQPNRKYNYTVKVRDAFGNVSLASDPVSVNTMINQFSIKQDVFEKEKDFLKEGVNTTIWDGYIGKNLDETALSITSKAGHLRLESTDSKWDDTTPKGPFLYTNVTGDFVVQIEIADVSGLKEKKTNGANDVGLMVRLPQEDRKTGESLIQSSIFPGWGVGNMVTNLSVKGREQTNNQSAWAFDRYLQIQRMGDYFYLRSSKDGILWKDLPGSPIQRPDWTGKSVQVGLYQATYGKKQGYGEFQKFELIIPVKISR</sequence>
<dbReference type="AlphaFoldDB" id="A0AAE3QX07"/>
<dbReference type="Proteomes" id="UP001241110">
    <property type="component" value="Unassembled WGS sequence"/>
</dbReference>
<gene>
    <name evidence="12" type="ORF">QNI16_30120</name>
</gene>
<dbReference type="InterPro" id="IPR023296">
    <property type="entry name" value="Glyco_hydro_beta-prop_sf"/>
</dbReference>
<dbReference type="Pfam" id="PF13385">
    <property type="entry name" value="Laminin_G_3"/>
    <property type="match status" value="1"/>
</dbReference>
<dbReference type="PROSITE" id="PS50022">
    <property type="entry name" value="FA58C_3"/>
    <property type="match status" value="1"/>
</dbReference>
<dbReference type="InterPro" id="IPR006710">
    <property type="entry name" value="Glyco_hydro_43"/>
</dbReference>
<evidence type="ECO:0000256" key="1">
    <source>
        <dbReference type="ARBA" id="ARBA00009865"/>
    </source>
</evidence>
<feature type="chain" id="PRO_5042181472" evidence="10">
    <location>
        <begin position="20"/>
        <end position="1157"/>
    </location>
</feature>
<organism evidence="12 13">
    <name type="scientific">Xanthocytophaga flava</name>
    <dbReference type="NCBI Taxonomy" id="3048013"/>
    <lineage>
        <taxon>Bacteria</taxon>
        <taxon>Pseudomonadati</taxon>
        <taxon>Bacteroidota</taxon>
        <taxon>Cytophagia</taxon>
        <taxon>Cytophagales</taxon>
        <taxon>Rhodocytophagaceae</taxon>
        <taxon>Xanthocytophaga</taxon>
    </lineage>
</organism>
<feature type="active site" description="Proton donor" evidence="8">
    <location>
        <position position="204"/>
    </location>
</feature>
<dbReference type="InterPro" id="IPR000421">
    <property type="entry name" value="FA58C"/>
</dbReference>
<feature type="signal peptide" evidence="10">
    <location>
        <begin position="1"/>
        <end position="19"/>
    </location>
</feature>
<evidence type="ECO:0000259" key="11">
    <source>
        <dbReference type="PROSITE" id="PS50022"/>
    </source>
</evidence>
<keyword evidence="4" id="KW-0378">Hydrolase</keyword>
<dbReference type="GO" id="GO:0004553">
    <property type="term" value="F:hydrolase activity, hydrolyzing O-glycosyl compounds"/>
    <property type="evidence" value="ECO:0007669"/>
    <property type="project" value="InterPro"/>
</dbReference>
<dbReference type="InterPro" id="IPR013320">
    <property type="entry name" value="ConA-like_dom_sf"/>
</dbReference>
<keyword evidence="7" id="KW-0326">Glycosidase</keyword>
<keyword evidence="3 10" id="KW-0732">Signal</keyword>
<dbReference type="InterPro" id="IPR008979">
    <property type="entry name" value="Galactose-bd-like_sf"/>
</dbReference>
<dbReference type="InterPro" id="IPR052176">
    <property type="entry name" value="Glycosyl_Hydrlase_43_Enz"/>
</dbReference>
<accession>A0AAE3QX07</accession>
<dbReference type="Gene3D" id="2.60.120.200">
    <property type="match status" value="2"/>
</dbReference>
<feature type="active site" description="Proton acceptor" evidence="8">
    <location>
        <position position="41"/>
    </location>
</feature>
<evidence type="ECO:0000256" key="9">
    <source>
        <dbReference type="PIRSR" id="PIRSR606710-2"/>
    </source>
</evidence>
<name>A0AAE3QX07_9BACT</name>
<dbReference type="GO" id="GO:0045493">
    <property type="term" value="P:xylan catabolic process"/>
    <property type="evidence" value="ECO:0007669"/>
    <property type="project" value="UniProtKB-KW"/>
</dbReference>
<evidence type="ECO:0000256" key="8">
    <source>
        <dbReference type="PIRSR" id="PIRSR606710-1"/>
    </source>
</evidence>
<dbReference type="PANTHER" id="PTHR43772:SF2">
    <property type="entry name" value="PUTATIVE (AFU_ORTHOLOGUE AFUA_2G04480)-RELATED"/>
    <property type="match status" value="1"/>
</dbReference>
<comment type="similarity">
    <text evidence="1">Belongs to the glycosyl hydrolase 43 family.</text>
</comment>
<dbReference type="Gene3D" id="2.115.10.20">
    <property type="entry name" value="Glycosyl hydrolase domain, family 43"/>
    <property type="match status" value="1"/>
</dbReference>
<evidence type="ECO:0000256" key="2">
    <source>
        <dbReference type="ARBA" id="ARBA00022651"/>
    </source>
</evidence>
<dbReference type="RefSeq" id="WP_313986494.1">
    <property type="nucleotide sequence ID" value="NZ_JASJOS010000016.1"/>
</dbReference>
<dbReference type="InterPro" id="IPR006558">
    <property type="entry name" value="LamG-like"/>
</dbReference>
<evidence type="ECO:0000256" key="7">
    <source>
        <dbReference type="ARBA" id="ARBA00023295"/>
    </source>
</evidence>
<dbReference type="Gene3D" id="2.60.120.260">
    <property type="entry name" value="Galactose-binding domain-like"/>
    <property type="match status" value="1"/>
</dbReference>
<dbReference type="PANTHER" id="PTHR43772">
    <property type="entry name" value="ENDO-1,4-BETA-XYLANASE"/>
    <property type="match status" value="1"/>
</dbReference>
<dbReference type="SUPFAM" id="SSF49785">
    <property type="entry name" value="Galactose-binding domain-like"/>
    <property type="match status" value="1"/>
</dbReference>
<dbReference type="Pfam" id="PF00754">
    <property type="entry name" value="F5_F8_type_C"/>
    <property type="match status" value="1"/>
</dbReference>
<keyword evidence="2" id="KW-0858">Xylan degradation</keyword>
<keyword evidence="5" id="KW-1015">Disulfide bond</keyword>
<feature type="domain" description="F5/8 type C" evidence="11">
    <location>
        <begin position="317"/>
        <end position="461"/>
    </location>
</feature>
<dbReference type="CDD" id="cd18608">
    <property type="entry name" value="GH43_F5-8_typeC-like"/>
    <property type="match status" value="1"/>
</dbReference>
<keyword evidence="6" id="KW-0119">Carbohydrate metabolism</keyword>
<evidence type="ECO:0000256" key="4">
    <source>
        <dbReference type="ARBA" id="ARBA00022801"/>
    </source>
</evidence>
<evidence type="ECO:0000256" key="10">
    <source>
        <dbReference type="SAM" id="SignalP"/>
    </source>
</evidence>
<dbReference type="InterPro" id="IPR013783">
    <property type="entry name" value="Ig-like_fold"/>
</dbReference>
<proteinExistence type="inferred from homology"/>
<protein>
    <submittedName>
        <fullName evidence="12">Family 43 glycosylhydrolase</fullName>
    </submittedName>
</protein>
<keyword evidence="2" id="KW-0624">Polysaccharide degradation</keyword>
<dbReference type="EMBL" id="JASJOS010000016">
    <property type="protein sequence ID" value="MDJ1484795.1"/>
    <property type="molecule type" value="Genomic_DNA"/>
</dbReference>
<dbReference type="SUPFAM" id="SSF49899">
    <property type="entry name" value="Concanavalin A-like lectins/glucanases"/>
    <property type="match status" value="1"/>
</dbReference>
<comment type="caution">
    <text evidence="12">The sequence shown here is derived from an EMBL/GenBank/DDBJ whole genome shotgun (WGS) entry which is preliminary data.</text>
</comment>
<dbReference type="SMART" id="SM00560">
    <property type="entry name" value="LamGL"/>
    <property type="match status" value="1"/>
</dbReference>
<reference evidence="12" key="1">
    <citation type="submission" date="2023-05" db="EMBL/GenBank/DDBJ databases">
        <authorList>
            <person name="Zhang X."/>
        </authorList>
    </citation>
    <scope>NUCLEOTIDE SEQUENCE</scope>
    <source>
        <strain evidence="12">YF14B1</strain>
    </source>
</reference>